<evidence type="ECO:0000313" key="1">
    <source>
        <dbReference type="EMBL" id="MBE9212002.1"/>
    </source>
</evidence>
<accession>A0A8J7JYZ6</accession>
<dbReference type="AlphaFoldDB" id="A0A8J7JYZ6"/>
<comment type="caution">
    <text evidence="1">The sequence shown here is derived from an EMBL/GenBank/DDBJ whole genome shotgun (WGS) entry which is preliminary data.</text>
</comment>
<reference evidence="1" key="1">
    <citation type="submission" date="2020-10" db="EMBL/GenBank/DDBJ databases">
        <authorList>
            <person name="Castelo-Branco R."/>
            <person name="Eusebio N."/>
            <person name="Adriana R."/>
            <person name="Vieira A."/>
            <person name="Brugerolle De Fraissinette N."/>
            <person name="Rezende De Castro R."/>
            <person name="Schneider M.P."/>
            <person name="Vasconcelos V."/>
            <person name="Leao P.N."/>
        </authorList>
    </citation>
    <scope>NUCLEOTIDE SEQUENCE</scope>
    <source>
        <strain evidence="1">LEGE 06105</strain>
    </source>
</reference>
<evidence type="ECO:0000313" key="2">
    <source>
        <dbReference type="Proteomes" id="UP000620559"/>
    </source>
</evidence>
<organism evidence="1 2">
    <name type="scientific">Plectonema cf. radiosum LEGE 06105</name>
    <dbReference type="NCBI Taxonomy" id="945769"/>
    <lineage>
        <taxon>Bacteria</taxon>
        <taxon>Bacillati</taxon>
        <taxon>Cyanobacteriota</taxon>
        <taxon>Cyanophyceae</taxon>
        <taxon>Oscillatoriophycideae</taxon>
        <taxon>Oscillatoriales</taxon>
        <taxon>Microcoleaceae</taxon>
        <taxon>Plectonema</taxon>
    </lineage>
</organism>
<protein>
    <submittedName>
        <fullName evidence="1">Uncharacterized protein</fullName>
    </submittedName>
</protein>
<proteinExistence type="predicted"/>
<name>A0A8J7JYZ6_9CYAN</name>
<dbReference type="Proteomes" id="UP000620559">
    <property type="component" value="Unassembled WGS sequence"/>
</dbReference>
<dbReference type="EMBL" id="JADEWL010000009">
    <property type="protein sequence ID" value="MBE9212002.1"/>
    <property type="molecule type" value="Genomic_DNA"/>
</dbReference>
<keyword evidence="2" id="KW-1185">Reference proteome</keyword>
<dbReference type="RefSeq" id="WP_193917510.1">
    <property type="nucleotide sequence ID" value="NZ_JADEWL010000009.1"/>
</dbReference>
<sequence>MGWFNSIVSIVKIANTATGFYLNNFADDGQGISTNTPNQAVTTIGDLSFIYGAICRLRLLFGKLLPNIV</sequence>
<gene>
    <name evidence="1" type="ORF">IQ247_04620</name>
</gene>